<dbReference type="AlphaFoldDB" id="A0AAN9R5X1"/>
<proteinExistence type="predicted"/>
<comment type="caution">
    <text evidence="1">The sequence shown here is derived from an EMBL/GenBank/DDBJ whole genome shotgun (WGS) entry which is preliminary data.</text>
</comment>
<evidence type="ECO:0000313" key="2">
    <source>
        <dbReference type="Proteomes" id="UP001367508"/>
    </source>
</evidence>
<reference evidence="1 2" key="1">
    <citation type="submission" date="2024-01" db="EMBL/GenBank/DDBJ databases">
        <title>The genomes of 5 underutilized Papilionoideae crops provide insights into root nodulation and disease resistanc.</title>
        <authorList>
            <person name="Jiang F."/>
        </authorList>
    </citation>
    <scope>NUCLEOTIDE SEQUENCE [LARGE SCALE GENOMIC DNA]</scope>
    <source>
        <strain evidence="1">LVBAO_FW01</strain>
        <tissue evidence="1">Leaves</tissue>
    </source>
</reference>
<keyword evidence="2" id="KW-1185">Reference proteome</keyword>
<accession>A0AAN9R5X1</accession>
<dbReference type="Proteomes" id="UP001367508">
    <property type="component" value="Unassembled WGS sequence"/>
</dbReference>
<organism evidence="1 2">
    <name type="scientific">Canavalia gladiata</name>
    <name type="common">Sword bean</name>
    <name type="synonym">Dolichos gladiatus</name>
    <dbReference type="NCBI Taxonomy" id="3824"/>
    <lineage>
        <taxon>Eukaryota</taxon>
        <taxon>Viridiplantae</taxon>
        <taxon>Streptophyta</taxon>
        <taxon>Embryophyta</taxon>
        <taxon>Tracheophyta</taxon>
        <taxon>Spermatophyta</taxon>
        <taxon>Magnoliopsida</taxon>
        <taxon>eudicotyledons</taxon>
        <taxon>Gunneridae</taxon>
        <taxon>Pentapetalae</taxon>
        <taxon>rosids</taxon>
        <taxon>fabids</taxon>
        <taxon>Fabales</taxon>
        <taxon>Fabaceae</taxon>
        <taxon>Papilionoideae</taxon>
        <taxon>50 kb inversion clade</taxon>
        <taxon>NPAAA clade</taxon>
        <taxon>indigoferoid/millettioid clade</taxon>
        <taxon>Phaseoleae</taxon>
        <taxon>Canavalia</taxon>
    </lineage>
</organism>
<name>A0AAN9R5X1_CANGL</name>
<dbReference type="PANTHER" id="PTHR34892">
    <property type="entry name" value="VACUOLAR ATP SYNTHASE CATALYTIC SUBUNIT-RELATED / V-ATPASE-RELATED / VACUOLAR PROTON PUMP-LIKE PROTEIN"/>
    <property type="match status" value="1"/>
</dbReference>
<protein>
    <submittedName>
        <fullName evidence="1">Uncharacterized protein</fullName>
    </submittedName>
</protein>
<dbReference type="PANTHER" id="PTHR34892:SF2">
    <property type="entry name" value="VACUOLAR ATP SYNTHASE CATALYTIC SUBUNIT-RELATED _ V-ATPASE-RELATED _ VACUOLAR PROTON PUMP-LIKE PROTEIN"/>
    <property type="match status" value="1"/>
</dbReference>
<gene>
    <name evidence="1" type="ORF">VNO77_01050</name>
</gene>
<sequence>MDSSPQKINLISCEPMVHVSDIKLIRTDTTLDLSQKAEKVTIKLEFIKAIVTAEEMQFSSEGSYCLHMLNNSSNRFHIFHEPADEQKSEMQVFTGREWLHVPEAAECLPSELSFEFLAYLEISLEAVYNYLDSIYGCLFSKLCFPVWLKGSQIQGRYAGSTTCSAREKARVINLEFITAEELLLFDRLCQEVLTFVEQLKQQIPLKDQPKLHGPADEPSSGMQISTVREWLHVPEAAVGFSFHLSFLHT</sequence>
<dbReference type="GO" id="GO:0005773">
    <property type="term" value="C:vacuole"/>
    <property type="evidence" value="ECO:0007669"/>
    <property type="project" value="TreeGrafter"/>
</dbReference>
<dbReference type="EMBL" id="JAYMYQ010000001">
    <property type="protein sequence ID" value="KAK7359104.1"/>
    <property type="molecule type" value="Genomic_DNA"/>
</dbReference>
<evidence type="ECO:0000313" key="1">
    <source>
        <dbReference type="EMBL" id="KAK7359104.1"/>
    </source>
</evidence>